<keyword evidence="1" id="KW-0472">Membrane</keyword>
<feature type="transmembrane region" description="Helical" evidence="1">
    <location>
        <begin position="515"/>
        <end position="536"/>
    </location>
</feature>
<evidence type="ECO:0000313" key="2">
    <source>
        <dbReference type="EMBL" id="CAL8128759.1"/>
    </source>
</evidence>
<keyword evidence="3" id="KW-1185">Reference proteome</keyword>
<dbReference type="Gene3D" id="1.10.287.70">
    <property type="match status" value="1"/>
</dbReference>
<organism evidence="2 3">
    <name type="scientific">Orchesella dallaii</name>
    <dbReference type="NCBI Taxonomy" id="48710"/>
    <lineage>
        <taxon>Eukaryota</taxon>
        <taxon>Metazoa</taxon>
        <taxon>Ecdysozoa</taxon>
        <taxon>Arthropoda</taxon>
        <taxon>Hexapoda</taxon>
        <taxon>Collembola</taxon>
        <taxon>Entomobryomorpha</taxon>
        <taxon>Entomobryoidea</taxon>
        <taxon>Orchesellidae</taxon>
        <taxon>Orchesellinae</taxon>
        <taxon>Orchesella</taxon>
    </lineage>
</organism>
<feature type="transmembrane region" description="Helical" evidence="1">
    <location>
        <begin position="446"/>
        <end position="466"/>
    </location>
</feature>
<gene>
    <name evidence="2" type="ORF">ODALV1_LOCUS22525</name>
</gene>
<protein>
    <submittedName>
        <fullName evidence="2">Uncharacterized protein</fullName>
    </submittedName>
</protein>
<name>A0ABP1RIA3_9HEXA</name>
<evidence type="ECO:0000256" key="1">
    <source>
        <dbReference type="SAM" id="Phobius"/>
    </source>
</evidence>
<proteinExistence type="predicted"/>
<keyword evidence="1" id="KW-1133">Transmembrane helix</keyword>
<accession>A0ABP1RIA3</accession>
<comment type="caution">
    <text evidence="2">The sequence shown here is derived from an EMBL/GenBank/DDBJ whole genome shotgun (WGS) entry which is preliminary data.</text>
</comment>
<keyword evidence="1" id="KW-0812">Transmembrane</keyword>
<dbReference type="Proteomes" id="UP001642540">
    <property type="component" value="Unassembled WGS sequence"/>
</dbReference>
<sequence length="752" mass="88326">MTFLNYFIYKPPKFSLPYRWYKTWIVRRKWAVAWSPILRKIFESGIYGVWERNYETAQRIKYLLKASSTWNTGKVLYHDMKSPYKTKNFFMWTQSSDENKVDGNAIEPIGIVILGSVFRLLGLTGIFTRPQVSLEFVEEYLTDHKTHFPIILDDIGSSKTLLGRYLMKAYDVAECVETNNCRLKHSSFRKIHSKYSPSNCIVQVLLYNAKHYELSYRFYTIVALERPHFAVLIGQNGIIQDLYQERSDEYEDFRYRARRKRLTGISSIPIFLFMAKAHSLYLETFPYNDFFGISKSQVSTLQDLNRVWKTFNSKFSRETGFKLQTDNWNLFHHSKNPDACRNNNYRHALAPLLCLHITFGKLFNYTFSFIDKEIYGLGFFDDVTFSYYRLYDIKRDEIRIHEITSEYTTLFPGDFSQEYSYVLYVKRKGLGKGLWVFASPFDETTWIFGGSIFLLLSLLFTAPNLYHQKKILRVGPDFLRNVFVVLLTVLQQPSLNLYEKNYTRKTYRIVNPALIIWLLGIFILQQFYTGSLFSFLTTEVPPVKNLDFLHLHNSSTILCASGVGNIIKKSQLHEWANALAMLGEQKLQNQKQNGYHNIVRKIHYCREEILSSLPERIAAHEQILTPQGTIPVSGEIAIVSSPKERNLIEESMTFLNYFKYKPPKFSLPCRWYKTWIVRRLTAVAWSPILRKIFESGIYEDWESNYEIALRIKYNNNNKVLFKCLQTSDTIVFAFHALTPYRELLLNVNSKVV</sequence>
<evidence type="ECO:0000313" key="3">
    <source>
        <dbReference type="Proteomes" id="UP001642540"/>
    </source>
</evidence>
<reference evidence="2 3" key="1">
    <citation type="submission" date="2024-08" db="EMBL/GenBank/DDBJ databases">
        <authorList>
            <person name="Cucini C."/>
            <person name="Frati F."/>
        </authorList>
    </citation>
    <scope>NUCLEOTIDE SEQUENCE [LARGE SCALE GENOMIC DNA]</scope>
</reference>
<dbReference type="EMBL" id="CAXLJM020000075">
    <property type="protein sequence ID" value="CAL8128759.1"/>
    <property type="molecule type" value="Genomic_DNA"/>
</dbReference>